<dbReference type="Proteomes" id="UP001172681">
    <property type="component" value="Unassembled WGS sequence"/>
</dbReference>
<feature type="domain" description="Tryptophan synthase beta chain-like PALP" evidence="11">
    <location>
        <begin position="4"/>
        <end position="290"/>
    </location>
</feature>
<keyword evidence="7" id="KW-0963">Cytoplasm</keyword>
<evidence type="ECO:0000313" key="13">
    <source>
        <dbReference type="Proteomes" id="UP001172681"/>
    </source>
</evidence>
<dbReference type="FunFam" id="3.40.50.1100:FF:000040">
    <property type="entry name" value="L-serine dehydratase, putative"/>
    <property type="match status" value="1"/>
</dbReference>
<dbReference type="SUPFAM" id="SSF53686">
    <property type="entry name" value="Tryptophan synthase beta subunit-like PLP-dependent enzymes"/>
    <property type="match status" value="1"/>
</dbReference>
<dbReference type="GO" id="GO:0006094">
    <property type="term" value="P:gluconeogenesis"/>
    <property type="evidence" value="ECO:0007669"/>
    <property type="project" value="UniProtKB-KW"/>
</dbReference>
<reference evidence="12" key="1">
    <citation type="submission" date="2022-10" db="EMBL/GenBank/DDBJ databases">
        <title>Culturing micro-colonial fungi from biological soil crusts in the Mojave desert and describing Neophaeococcomyces mojavensis, and introducing the new genera and species Taxawa tesnikishii.</title>
        <authorList>
            <person name="Kurbessoian T."/>
            <person name="Stajich J.E."/>
        </authorList>
    </citation>
    <scope>NUCLEOTIDE SEQUENCE</scope>
    <source>
        <strain evidence="12">TK_35</strain>
    </source>
</reference>
<gene>
    <name evidence="12" type="primary">CHA1_1</name>
    <name evidence="12" type="ORF">H2204_003564</name>
</gene>
<dbReference type="PANTHER" id="PTHR48078">
    <property type="entry name" value="THREONINE DEHYDRATASE, MITOCHONDRIAL-RELATED"/>
    <property type="match status" value="1"/>
</dbReference>
<dbReference type="GO" id="GO:0006565">
    <property type="term" value="P:L-serine catabolic process"/>
    <property type="evidence" value="ECO:0007669"/>
    <property type="project" value="TreeGrafter"/>
</dbReference>
<dbReference type="GO" id="GO:0003941">
    <property type="term" value="F:L-serine ammonia-lyase activity"/>
    <property type="evidence" value="ECO:0007669"/>
    <property type="project" value="UniProtKB-EC"/>
</dbReference>
<dbReference type="Pfam" id="PF00291">
    <property type="entry name" value="PALP"/>
    <property type="match status" value="1"/>
</dbReference>
<name>A0AA39D1S7_9EURO</name>
<dbReference type="GO" id="GO:0009097">
    <property type="term" value="P:isoleucine biosynthetic process"/>
    <property type="evidence" value="ECO:0007669"/>
    <property type="project" value="TreeGrafter"/>
</dbReference>
<dbReference type="GO" id="GO:0004794">
    <property type="term" value="F:threonine deaminase activity"/>
    <property type="evidence" value="ECO:0007669"/>
    <property type="project" value="TreeGrafter"/>
</dbReference>
<dbReference type="InterPro" id="IPR036052">
    <property type="entry name" value="TrpB-like_PALP_sf"/>
</dbReference>
<keyword evidence="6" id="KW-0312">Gluconeogenesis</keyword>
<comment type="similarity">
    <text evidence="4">Belongs to the serine/threonine dehydratase family.</text>
</comment>
<evidence type="ECO:0000256" key="8">
    <source>
        <dbReference type="ARBA" id="ARBA00022898"/>
    </source>
</evidence>
<evidence type="ECO:0000256" key="7">
    <source>
        <dbReference type="ARBA" id="ARBA00022490"/>
    </source>
</evidence>
<evidence type="ECO:0000256" key="4">
    <source>
        <dbReference type="ARBA" id="ARBA00010869"/>
    </source>
</evidence>
<protein>
    <recommendedName>
        <fullName evidence="5">L-serine ammonia-lyase</fullName>
        <ecNumber evidence="5">4.3.1.17</ecNumber>
    </recommendedName>
</protein>
<evidence type="ECO:0000256" key="2">
    <source>
        <dbReference type="ARBA" id="ARBA00004496"/>
    </source>
</evidence>
<evidence type="ECO:0000313" key="12">
    <source>
        <dbReference type="EMBL" id="KAJ9639771.1"/>
    </source>
</evidence>
<dbReference type="EC" id="4.3.1.17" evidence="5"/>
<dbReference type="AlphaFoldDB" id="A0AA39D1S7"/>
<keyword evidence="8" id="KW-0663">Pyridoxal phosphate</keyword>
<evidence type="ECO:0000256" key="1">
    <source>
        <dbReference type="ARBA" id="ARBA00001933"/>
    </source>
</evidence>
<dbReference type="PROSITE" id="PS00165">
    <property type="entry name" value="DEHYDRATASE_SER_THR"/>
    <property type="match status" value="1"/>
</dbReference>
<accession>A0AA39D1S7</accession>
<comment type="cofactor">
    <cofactor evidence="1">
        <name>pyridoxal 5'-phosphate</name>
        <dbReference type="ChEBI" id="CHEBI:597326"/>
    </cofactor>
</comment>
<comment type="catalytic activity">
    <reaction evidence="10">
        <text>L-serine = pyruvate + NH4(+)</text>
        <dbReference type="Rhea" id="RHEA:19169"/>
        <dbReference type="ChEBI" id="CHEBI:15361"/>
        <dbReference type="ChEBI" id="CHEBI:28938"/>
        <dbReference type="ChEBI" id="CHEBI:33384"/>
        <dbReference type="EC" id="4.3.1.17"/>
    </reaction>
</comment>
<sequence>MSSRVFLKLDNLQPSGSFKSRGIGNYILRRAAERQGQPVHFYAASGGNAGIACVHAAKSIGLPATVVIPKTAKPAMVRKLRDMGATEVIQHGASIAEAQRHIETVLLPSDPTGVFVPPFDHPDVWEGNSTVMSEIALQLGGHRPDVVVCSVGGGGLLNGIVQVLDQNRWQDDVQVLAMETEGADSLNRSLRAGRLVTLPRITSQATSLGVVRVSEKAFEYASRRPNVTSLVLPDTEAARGCCLLAEHERMMVELTVGVNVPLCYDGLLQKVLGRKKTLDRSSKVVIVVCGGNDISVEMLMNWYNDNTLLNDKNTESIISTAVGAAAPPPTSSTKVAA</sequence>
<evidence type="ECO:0000256" key="10">
    <source>
        <dbReference type="ARBA" id="ARBA00049406"/>
    </source>
</evidence>
<comment type="pathway">
    <text evidence="3">Carbohydrate biosynthesis; gluconeogenesis.</text>
</comment>
<comment type="caution">
    <text evidence="12">The sequence shown here is derived from an EMBL/GenBank/DDBJ whole genome shotgun (WGS) entry which is preliminary data.</text>
</comment>
<evidence type="ECO:0000256" key="9">
    <source>
        <dbReference type="ARBA" id="ARBA00023239"/>
    </source>
</evidence>
<dbReference type="InterPro" id="IPR001926">
    <property type="entry name" value="TrpB-like_PALP"/>
</dbReference>
<dbReference type="GO" id="GO:0030170">
    <property type="term" value="F:pyridoxal phosphate binding"/>
    <property type="evidence" value="ECO:0007669"/>
    <property type="project" value="InterPro"/>
</dbReference>
<dbReference type="PANTHER" id="PTHR48078:SF2">
    <property type="entry name" value="CATABOLIC L-SERINE_THREONINE DEHYDRATASE"/>
    <property type="match status" value="1"/>
</dbReference>
<dbReference type="GO" id="GO:0005737">
    <property type="term" value="C:cytoplasm"/>
    <property type="evidence" value="ECO:0007669"/>
    <property type="project" value="UniProtKB-SubCell"/>
</dbReference>
<evidence type="ECO:0000256" key="3">
    <source>
        <dbReference type="ARBA" id="ARBA00004742"/>
    </source>
</evidence>
<comment type="subcellular location">
    <subcellularLocation>
        <location evidence="2">Cytoplasm</location>
    </subcellularLocation>
</comment>
<keyword evidence="13" id="KW-1185">Reference proteome</keyword>
<dbReference type="Gene3D" id="3.40.50.1100">
    <property type="match status" value="2"/>
</dbReference>
<evidence type="ECO:0000256" key="6">
    <source>
        <dbReference type="ARBA" id="ARBA00022432"/>
    </source>
</evidence>
<proteinExistence type="inferred from homology"/>
<evidence type="ECO:0000259" key="11">
    <source>
        <dbReference type="Pfam" id="PF00291"/>
    </source>
</evidence>
<keyword evidence="9 12" id="KW-0456">Lyase</keyword>
<organism evidence="12 13">
    <name type="scientific">Knufia peltigerae</name>
    <dbReference type="NCBI Taxonomy" id="1002370"/>
    <lineage>
        <taxon>Eukaryota</taxon>
        <taxon>Fungi</taxon>
        <taxon>Dikarya</taxon>
        <taxon>Ascomycota</taxon>
        <taxon>Pezizomycotina</taxon>
        <taxon>Eurotiomycetes</taxon>
        <taxon>Chaetothyriomycetidae</taxon>
        <taxon>Chaetothyriales</taxon>
        <taxon>Trichomeriaceae</taxon>
        <taxon>Knufia</taxon>
    </lineage>
</organism>
<dbReference type="GO" id="GO:0006567">
    <property type="term" value="P:L-threonine catabolic process"/>
    <property type="evidence" value="ECO:0007669"/>
    <property type="project" value="TreeGrafter"/>
</dbReference>
<evidence type="ECO:0000256" key="5">
    <source>
        <dbReference type="ARBA" id="ARBA00012093"/>
    </source>
</evidence>
<dbReference type="InterPro" id="IPR050147">
    <property type="entry name" value="Ser/Thr_Dehydratase"/>
</dbReference>
<dbReference type="InterPro" id="IPR000634">
    <property type="entry name" value="Ser/Thr_deHydtase_PyrdxlP-BS"/>
</dbReference>
<dbReference type="EMBL" id="JAPDRN010000016">
    <property type="protein sequence ID" value="KAJ9639771.1"/>
    <property type="molecule type" value="Genomic_DNA"/>
</dbReference>